<keyword evidence="4 8" id="KW-1133">Transmembrane helix</keyword>
<evidence type="ECO:0000256" key="6">
    <source>
        <dbReference type="PIRSR" id="PIRSR604254-1"/>
    </source>
</evidence>
<dbReference type="PANTHER" id="PTHR20855:SF52">
    <property type="entry name" value="ADIPONECTIN RECEPTOR PROTEIN"/>
    <property type="match status" value="1"/>
</dbReference>
<evidence type="ECO:0000256" key="3">
    <source>
        <dbReference type="ARBA" id="ARBA00022692"/>
    </source>
</evidence>
<proteinExistence type="inferred from homology"/>
<keyword evidence="6" id="KW-0862">Zinc</keyword>
<organism evidence="9 10">
    <name type="scientific">Cladophialophora chaetospira</name>
    <dbReference type="NCBI Taxonomy" id="386627"/>
    <lineage>
        <taxon>Eukaryota</taxon>
        <taxon>Fungi</taxon>
        <taxon>Dikarya</taxon>
        <taxon>Ascomycota</taxon>
        <taxon>Pezizomycotina</taxon>
        <taxon>Eurotiomycetes</taxon>
        <taxon>Chaetothyriomycetidae</taxon>
        <taxon>Chaetothyriales</taxon>
        <taxon>Herpotrichiellaceae</taxon>
        <taxon>Cladophialophora</taxon>
    </lineage>
</organism>
<comment type="similarity">
    <text evidence="2">Belongs to the ADIPOR family.</text>
</comment>
<dbReference type="Proteomes" id="UP001172673">
    <property type="component" value="Unassembled WGS sequence"/>
</dbReference>
<keyword evidence="10" id="KW-1185">Reference proteome</keyword>
<accession>A0AA39CIN2</accession>
<dbReference type="AlphaFoldDB" id="A0AA39CIN2"/>
<evidence type="ECO:0000256" key="2">
    <source>
        <dbReference type="ARBA" id="ARBA00007018"/>
    </source>
</evidence>
<feature type="binding site" evidence="6">
    <location>
        <position position="138"/>
    </location>
    <ligand>
        <name>Zn(2+)</name>
        <dbReference type="ChEBI" id="CHEBI:29105"/>
    </ligand>
</feature>
<evidence type="ECO:0000313" key="9">
    <source>
        <dbReference type="EMBL" id="KAJ9610334.1"/>
    </source>
</evidence>
<dbReference type="GO" id="GO:0038023">
    <property type="term" value="F:signaling receptor activity"/>
    <property type="evidence" value="ECO:0007669"/>
    <property type="project" value="TreeGrafter"/>
</dbReference>
<dbReference type="GO" id="GO:0016020">
    <property type="term" value="C:membrane"/>
    <property type="evidence" value="ECO:0007669"/>
    <property type="project" value="UniProtKB-SubCell"/>
</dbReference>
<name>A0AA39CIN2_9EURO</name>
<evidence type="ECO:0000313" key="10">
    <source>
        <dbReference type="Proteomes" id="UP001172673"/>
    </source>
</evidence>
<feature type="transmembrane region" description="Helical" evidence="8">
    <location>
        <begin position="84"/>
        <end position="102"/>
    </location>
</feature>
<evidence type="ECO:0000256" key="4">
    <source>
        <dbReference type="ARBA" id="ARBA00022989"/>
    </source>
</evidence>
<evidence type="ECO:0000256" key="8">
    <source>
        <dbReference type="SAM" id="Phobius"/>
    </source>
</evidence>
<keyword evidence="6" id="KW-0479">Metal-binding</keyword>
<comment type="caution">
    <text evidence="9">The sequence shown here is derived from an EMBL/GenBank/DDBJ whole genome shotgun (WGS) entry which is preliminary data.</text>
</comment>
<evidence type="ECO:0000256" key="7">
    <source>
        <dbReference type="SAM" id="MobiDB-lite"/>
    </source>
</evidence>
<dbReference type="GO" id="GO:0046872">
    <property type="term" value="F:metal ion binding"/>
    <property type="evidence" value="ECO:0007669"/>
    <property type="project" value="UniProtKB-KW"/>
</dbReference>
<protein>
    <submittedName>
        <fullName evidence="9">Uncharacterized protein</fullName>
    </submittedName>
</protein>
<comment type="subcellular location">
    <subcellularLocation>
        <location evidence="1">Membrane</location>
        <topology evidence="1">Multi-pass membrane protein</topology>
    </subcellularLocation>
</comment>
<dbReference type="PANTHER" id="PTHR20855">
    <property type="entry name" value="ADIPOR/PROGESTIN RECEPTOR-RELATED"/>
    <property type="match status" value="1"/>
</dbReference>
<dbReference type="Pfam" id="PF03006">
    <property type="entry name" value="HlyIII"/>
    <property type="match status" value="1"/>
</dbReference>
<gene>
    <name evidence="9" type="ORF">H2200_005111</name>
</gene>
<dbReference type="EMBL" id="JAPDRK010000007">
    <property type="protein sequence ID" value="KAJ9610334.1"/>
    <property type="molecule type" value="Genomic_DNA"/>
</dbReference>
<dbReference type="InterPro" id="IPR004254">
    <property type="entry name" value="AdipoR/HlyIII-related"/>
</dbReference>
<evidence type="ECO:0000256" key="1">
    <source>
        <dbReference type="ARBA" id="ARBA00004141"/>
    </source>
</evidence>
<sequence>MSSVTQGRRKRPTSPKPTKGDQSVSELSAPLGLRNSPMPLLRWEELPQWQRDNEHILTSYRAPSNSWRGSVASIFALHNETVNIYSHLFGALLFCLLPLYTLREVYPRQADADLWDVMVFAVFFYGVAICFFLSASFHVLASHSPEVAGFELKLDYLGVVLLMWGATIPTVYYGFYGEPTLQLFYCSLVIAQSMTLTLGDLY</sequence>
<keyword evidence="5 8" id="KW-0472">Membrane</keyword>
<dbReference type="GO" id="GO:0006882">
    <property type="term" value="P:intracellular zinc ion homeostasis"/>
    <property type="evidence" value="ECO:0007669"/>
    <property type="project" value="TreeGrafter"/>
</dbReference>
<feature type="transmembrane region" description="Helical" evidence="8">
    <location>
        <begin position="156"/>
        <end position="176"/>
    </location>
</feature>
<keyword evidence="3 8" id="KW-0812">Transmembrane</keyword>
<reference evidence="9" key="1">
    <citation type="submission" date="2022-10" db="EMBL/GenBank/DDBJ databases">
        <title>Culturing micro-colonial fungi from biological soil crusts in the Mojave desert and describing Neophaeococcomyces mojavensis, and introducing the new genera and species Taxawa tesnikishii.</title>
        <authorList>
            <person name="Kurbessoian T."/>
            <person name="Stajich J.E."/>
        </authorList>
    </citation>
    <scope>NUCLEOTIDE SEQUENCE</scope>
    <source>
        <strain evidence="9">TK_41</strain>
    </source>
</reference>
<evidence type="ECO:0000256" key="5">
    <source>
        <dbReference type="ARBA" id="ARBA00023136"/>
    </source>
</evidence>
<feature type="region of interest" description="Disordered" evidence="7">
    <location>
        <begin position="1"/>
        <end position="32"/>
    </location>
</feature>
<feature type="transmembrane region" description="Helical" evidence="8">
    <location>
        <begin position="114"/>
        <end position="136"/>
    </location>
</feature>